<feature type="transmembrane region" description="Helical" evidence="2">
    <location>
        <begin position="482"/>
        <end position="503"/>
    </location>
</feature>
<organism evidence="3 4">
    <name type="scientific">Plectosphaerella cucumerina</name>
    <dbReference type="NCBI Taxonomy" id="40658"/>
    <lineage>
        <taxon>Eukaryota</taxon>
        <taxon>Fungi</taxon>
        <taxon>Dikarya</taxon>
        <taxon>Ascomycota</taxon>
        <taxon>Pezizomycotina</taxon>
        <taxon>Sordariomycetes</taxon>
        <taxon>Hypocreomycetidae</taxon>
        <taxon>Glomerellales</taxon>
        <taxon>Plectosphaerellaceae</taxon>
        <taxon>Plectosphaerella</taxon>
    </lineage>
</organism>
<dbReference type="Proteomes" id="UP000813385">
    <property type="component" value="Unassembled WGS sequence"/>
</dbReference>
<protein>
    <submittedName>
        <fullName evidence="3">Uncharacterized protein</fullName>
    </submittedName>
</protein>
<keyword evidence="2" id="KW-1133">Transmembrane helix</keyword>
<feature type="compositionally biased region" description="Gly residues" evidence="1">
    <location>
        <begin position="458"/>
        <end position="476"/>
    </location>
</feature>
<reference evidence="3" key="1">
    <citation type="journal article" date="2021" name="Nat. Commun.">
        <title>Genetic determinants of endophytism in the Arabidopsis root mycobiome.</title>
        <authorList>
            <person name="Mesny F."/>
            <person name="Miyauchi S."/>
            <person name="Thiergart T."/>
            <person name="Pickel B."/>
            <person name="Atanasova L."/>
            <person name="Karlsson M."/>
            <person name="Huettel B."/>
            <person name="Barry K.W."/>
            <person name="Haridas S."/>
            <person name="Chen C."/>
            <person name="Bauer D."/>
            <person name="Andreopoulos W."/>
            <person name="Pangilinan J."/>
            <person name="LaButti K."/>
            <person name="Riley R."/>
            <person name="Lipzen A."/>
            <person name="Clum A."/>
            <person name="Drula E."/>
            <person name="Henrissat B."/>
            <person name="Kohler A."/>
            <person name="Grigoriev I.V."/>
            <person name="Martin F.M."/>
            <person name="Hacquard S."/>
        </authorList>
    </citation>
    <scope>NUCLEOTIDE SEQUENCE</scope>
    <source>
        <strain evidence="3">MPI-CAGE-AT-0016</strain>
    </source>
</reference>
<evidence type="ECO:0000256" key="1">
    <source>
        <dbReference type="SAM" id="MobiDB-lite"/>
    </source>
</evidence>
<gene>
    <name evidence="3" type="ORF">B0T11DRAFT_286700</name>
</gene>
<comment type="caution">
    <text evidence="3">The sequence shown here is derived from an EMBL/GenBank/DDBJ whole genome shotgun (WGS) entry which is preliminary data.</text>
</comment>
<evidence type="ECO:0000256" key="2">
    <source>
        <dbReference type="SAM" id="Phobius"/>
    </source>
</evidence>
<dbReference type="AlphaFoldDB" id="A0A8K0TBL7"/>
<keyword evidence="2" id="KW-0472">Membrane</keyword>
<sequence length="504" mass="52603">MQAARTINELVEMWSQGCRPRPWPCPGTDTRHDAGQAGLEISIYLLACPVALSVDVLFGSGSLKTNWQASIPRHIIMRGVILTLGLWAHGGLSILPDANLFKADIGNRVVPLSGLGDFGLPVITSNISLDRRDKDVLNALVPRQSCNVGHLCQNGLCCQDYENCVPGGCCTKPEVQCGSDKCYNPDKSTCCSSGTVCDKGWVCVEGGGCCQEETPQRCGDKCYNPKTHRCCTEGGRVWGCDVKSSCCPGGFCRTSSEQCCANGSCALDTTCCETQCCKSMGFCGSDGACEACPAATRTRSEETTMTVTRYRRRVRGGPDTSAAPPFFCLPITATNDAGATLELGDDCKLEYAPPEEEPTSTEGVEARGVSAPTAAPGLLARQANCVPWTTVTEYETSTVTETTWATTTAEEGPGANGRPQGNVEFSCPEMEVTNALGDTLAMDETCGLEFTAAEVTGASGGGGDQPAQGGGGGSPNTPGGGAAVLSVAMAAWAAMGAGVLFVWC</sequence>
<keyword evidence="2" id="KW-0812">Transmembrane</keyword>
<dbReference type="OrthoDB" id="2748312at2759"/>
<dbReference type="EMBL" id="JAGPXD010000005">
    <property type="protein sequence ID" value="KAH7353364.1"/>
    <property type="molecule type" value="Genomic_DNA"/>
</dbReference>
<evidence type="ECO:0000313" key="3">
    <source>
        <dbReference type="EMBL" id="KAH7353364.1"/>
    </source>
</evidence>
<evidence type="ECO:0000313" key="4">
    <source>
        <dbReference type="Proteomes" id="UP000813385"/>
    </source>
</evidence>
<feature type="region of interest" description="Disordered" evidence="1">
    <location>
        <begin position="399"/>
        <end position="425"/>
    </location>
</feature>
<feature type="region of interest" description="Disordered" evidence="1">
    <location>
        <begin position="457"/>
        <end position="476"/>
    </location>
</feature>
<name>A0A8K0TBL7_9PEZI</name>
<feature type="compositionally biased region" description="Low complexity" evidence="1">
    <location>
        <begin position="399"/>
        <end position="411"/>
    </location>
</feature>
<accession>A0A8K0TBL7</accession>
<keyword evidence="4" id="KW-1185">Reference proteome</keyword>
<proteinExistence type="predicted"/>